<evidence type="ECO:0000256" key="1">
    <source>
        <dbReference type="SAM" id="MobiDB-lite"/>
    </source>
</evidence>
<organism evidence="2">
    <name type="scientific">Trypanosoma vivax (strain Y486)</name>
    <dbReference type="NCBI Taxonomy" id="1055687"/>
    <lineage>
        <taxon>Eukaryota</taxon>
        <taxon>Discoba</taxon>
        <taxon>Euglenozoa</taxon>
        <taxon>Kinetoplastea</taxon>
        <taxon>Metakinetoplastina</taxon>
        <taxon>Trypanosomatida</taxon>
        <taxon>Trypanosomatidae</taxon>
        <taxon>Trypanosoma</taxon>
        <taxon>Duttonella</taxon>
    </lineage>
</organism>
<gene>
    <name evidence="2" type="ORF">TVY486_0403210</name>
</gene>
<accession>G0TUM0</accession>
<feature type="non-terminal residue" evidence="2">
    <location>
        <position position="553"/>
    </location>
</feature>
<feature type="region of interest" description="Disordered" evidence="1">
    <location>
        <begin position="410"/>
        <end position="432"/>
    </location>
</feature>
<dbReference type="EMBL" id="HE573020">
    <property type="protein sequence ID" value="CCC47655.1"/>
    <property type="molecule type" value="Genomic_DNA"/>
</dbReference>
<feature type="region of interest" description="Disordered" evidence="1">
    <location>
        <begin position="501"/>
        <end position="553"/>
    </location>
</feature>
<protein>
    <submittedName>
        <fullName evidence="2">Uncharacterized protein</fullName>
    </submittedName>
</protein>
<dbReference type="InterPro" id="IPR016024">
    <property type="entry name" value="ARM-type_fold"/>
</dbReference>
<proteinExistence type="predicted"/>
<evidence type="ECO:0000313" key="2">
    <source>
        <dbReference type="EMBL" id="CCC47655.1"/>
    </source>
</evidence>
<reference evidence="2" key="1">
    <citation type="journal article" date="2012" name="Proc. Natl. Acad. Sci. U.S.A.">
        <title>Antigenic diversity is generated by distinct evolutionary mechanisms in African trypanosome species.</title>
        <authorList>
            <person name="Jackson A.P."/>
            <person name="Berry A."/>
            <person name="Aslett M."/>
            <person name="Allison H.C."/>
            <person name="Burton P."/>
            <person name="Vavrova-Anderson J."/>
            <person name="Brown R."/>
            <person name="Browne H."/>
            <person name="Corton N."/>
            <person name="Hauser H."/>
            <person name="Gamble J."/>
            <person name="Gilderthorp R."/>
            <person name="Marcello L."/>
            <person name="McQuillan J."/>
            <person name="Otto T.D."/>
            <person name="Quail M.A."/>
            <person name="Sanders M.J."/>
            <person name="van Tonder A."/>
            <person name="Ginger M.L."/>
            <person name="Field M.C."/>
            <person name="Barry J.D."/>
            <person name="Hertz-Fowler C."/>
            <person name="Berriman M."/>
        </authorList>
    </citation>
    <scope>NUCLEOTIDE SEQUENCE</scope>
    <source>
        <strain evidence="2">Y486</strain>
    </source>
</reference>
<name>G0TUM0_TRYVY</name>
<dbReference type="AlphaFoldDB" id="G0TUM0"/>
<sequence>MNLQECIRLVDDCLPEVGTPIDQPVLDAVQKLKAALRDADQLGDNVRPLTKTLVAVAACIPSEWGNVLQTMREALDNPTLSSHSRLVLIKALPELVRRVETALKLHQHESLCDLLVRWLIPPTGGDVDGDTPEHPNHQERRAALSAILNLPPECTVTVVKRSISQLPVSLPACVAMISSPSAPEMLKRGFEAWISQARESPYTDCVVAIEKALKENFADFGSVICERICADVISLGPPKSADELKVLNQRLKDLWEWRTSRREVVSNHITFPFLLEKTIEAMEFACIPQNRSKRHRLSINSLVNHKDSELLLSVMRFIVQLCDVVTATPNSVTASEMRALCDLLLTINTADEVLNAPLPLVECILHLVLRSLANVTPKEKELQEFVYDFLELVDTLLPVVSDAVTQMKSVLPHSSKHRSSTGSAPSVGDEDNVTEVRHLNEEQKRTISGALGVARAVALMCRVYKGKNRPKEGVGSPAYCKVLGQEVAAALPGIAPSWINERSQRQEATASASKPVRDTNEAVSGTGRKHKSSSRSQRGEKSDTSTKTPKRRR</sequence>
<dbReference type="SUPFAM" id="SSF48371">
    <property type="entry name" value="ARM repeat"/>
    <property type="match status" value="1"/>
</dbReference>